<dbReference type="GO" id="GO:0006777">
    <property type="term" value="P:Mo-molybdopterin cofactor biosynthetic process"/>
    <property type="evidence" value="ECO:0007669"/>
    <property type="project" value="UniProtKB-UniRule"/>
</dbReference>
<dbReference type="GO" id="GO:0005737">
    <property type="term" value="C:cytoplasm"/>
    <property type="evidence" value="ECO:0007669"/>
    <property type="project" value="UniProtKB-SubCell"/>
</dbReference>
<evidence type="ECO:0000313" key="5">
    <source>
        <dbReference type="Proteomes" id="UP000214603"/>
    </source>
</evidence>
<dbReference type="GO" id="GO:0016783">
    <property type="term" value="F:sulfurtransferase activity"/>
    <property type="evidence" value="ECO:0007669"/>
    <property type="project" value="InterPro"/>
</dbReference>
<dbReference type="PIRSF" id="PIRSF015626">
    <property type="entry name" value="FdhD"/>
    <property type="match status" value="1"/>
</dbReference>
<gene>
    <name evidence="3" type="primary">fdhD</name>
    <name evidence="4" type="ORF">CEY11_15275</name>
</gene>
<comment type="caution">
    <text evidence="3">Lacks conserved residue(s) required for the propagation of feature annotation.</text>
</comment>
<dbReference type="AlphaFoldDB" id="A0A225MFV9"/>
<organism evidence="4 5">
    <name type="scientific">Candidimonas nitroreducens</name>
    <dbReference type="NCBI Taxonomy" id="683354"/>
    <lineage>
        <taxon>Bacteria</taxon>
        <taxon>Pseudomonadati</taxon>
        <taxon>Pseudomonadota</taxon>
        <taxon>Betaproteobacteria</taxon>
        <taxon>Burkholderiales</taxon>
        <taxon>Alcaligenaceae</taxon>
        <taxon>Candidimonas</taxon>
    </lineage>
</organism>
<dbReference type="Proteomes" id="UP000214603">
    <property type="component" value="Unassembled WGS sequence"/>
</dbReference>
<keyword evidence="5" id="KW-1185">Reference proteome</keyword>
<comment type="caution">
    <text evidence="4">The sequence shown here is derived from an EMBL/GenBank/DDBJ whole genome shotgun (WGS) entry which is preliminary data.</text>
</comment>
<dbReference type="Pfam" id="PF02634">
    <property type="entry name" value="FdhD-NarQ"/>
    <property type="match status" value="1"/>
</dbReference>
<dbReference type="EMBL" id="NJIH01000008">
    <property type="protein sequence ID" value="OWT58461.1"/>
    <property type="molecule type" value="Genomic_DNA"/>
</dbReference>
<sequence>MQEPDPLLAGGQGACRSHLVLRVDAQRGTQREADLLAEETAVALEYNGISHATLLASPCDLEDLAYGFSYTEGIIRGPHDMRDVELVERGNGLVLQMQIASACLDQLKRRRRSLAGRSGCGLCGIESLDEVRRDLPPLAPRGTRVAASAVVTAVAELRGMQALHAATGATHAAGWADAAGKIMLVREDVGRHNALDKLIGHLLRNAVETADGIAVVSSRASFEMVEKSAAAGISVLAAVSAATSYATRTAEELNVMLAGFTRGRQFTVYSHPEYLNREGDPSR</sequence>
<dbReference type="InterPro" id="IPR003786">
    <property type="entry name" value="FdhD"/>
</dbReference>
<dbReference type="PANTHER" id="PTHR30592:SF1">
    <property type="entry name" value="SULFUR CARRIER PROTEIN FDHD"/>
    <property type="match status" value="1"/>
</dbReference>
<protein>
    <recommendedName>
        <fullName evidence="3">Sulfur carrier protein FdhD</fullName>
    </recommendedName>
</protein>
<proteinExistence type="inferred from homology"/>
<feature type="active site" description="Cysteine persulfide intermediate" evidence="3">
    <location>
        <position position="120"/>
    </location>
</feature>
<keyword evidence="2 3" id="KW-0501">Molybdenum cofactor biosynthesis</keyword>
<evidence type="ECO:0000313" key="4">
    <source>
        <dbReference type="EMBL" id="OWT58461.1"/>
    </source>
</evidence>
<comment type="subcellular location">
    <subcellularLocation>
        <location evidence="3">Cytoplasm</location>
    </subcellularLocation>
</comment>
<comment type="similarity">
    <text evidence="3">Belongs to the FdhD family.</text>
</comment>
<dbReference type="Gene3D" id="3.40.140.10">
    <property type="entry name" value="Cytidine Deaminase, domain 2"/>
    <property type="match status" value="1"/>
</dbReference>
<evidence type="ECO:0000256" key="1">
    <source>
        <dbReference type="ARBA" id="ARBA00022490"/>
    </source>
</evidence>
<name>A0A225MFV9_9BURK</name>
<dbReference type="InterPro" id="IPR016193">
    <property type="entry name" value="Cytidine_deaminase-like"/>
</dbReference>
<keyword evidence="1 3" id="KW-0963">Cytoplasm</keyword>
<dbReference type="OrthoDB" id="3197277at2"/>
<evidence type="ECO:0000256" key="2">
    <source>
        <dbReference type="ARBA" id="ARBA00023150"/>
    </source>
</evidence>
<dbReference type="SUPFAM" id="SSF53927">
    <property type="entry name" value="Cytidine deaminase-like"/>
    <property type="match status" value="1"/>
</dbReference>
<accession>A0A225MFV9</accession>
<reference evidence="5" key="1">
    <citation type="submission" date="2017-06" db="EMBL/GenBank/DDBJ databases">
        <title>Herbaspirillum phytohormonus sp. nov., isolated from the root nodule of Robinia pseudoacacia in lead-zinc mine.</title>
        <authorList>
            <person name="Fan M."/>
            <person name="Lin Y."/>
        </authorList>
    </citation>
    <scope>NUCLEOTIDE SEQUENCE [LARGE SCALE GENOMIC DNA]</scope>
    <source>
        <strain evidence="5">SC-089</strain>
    </source>
</reference>
<dbReference type="NCBIfam" id="TIGR00129">
    <property type="entry name" value="fdhD_narQ"/>
    <property type="match status" value="1"/>
</dbReference>
<evidence type="ECO:0000256" key="3">
    <source>
        <dbReference type="HAMAP-Rule" id="MF_00187"/>
    </source>
</evidence>
<dbReference type="GO" id="GO:0097163">
    <property type="term" value="F:sulfur carrier activity"/>
    <property type="evidence" value="ECO:0007669"/>
    <property type="project" value="UniProtKB-UniRule"/>
</dbReference>
<comment type="function">
    <text evidence="3">Required for formate dehydrogenase (FDH) activity. Acts as a sulfur carrier protein that transfers sulfur from IscS to the molybdenum cofactor prior to its insertion into FDH.</text>
</comment>
<dbReference type="Gene3D" id="3.10.20.10">
    <property type="match status" value="1"/>
</dbReference>
<keyword evidence="4" id="KW-0808">Transferase</keyword>
<dbReference type="HAMAP" id="MF_00187">
    <property type="entry name" value="FdhD"/>
    <property type="match status" value="1"/>
</dbReference>
<dbReference type="PANTHER" id="PTHR30592">
    <property type="entry name" value="FORMATE DEHYDROGENASE"/>
    <property type="match status" value="1"/>
</dbReference>